<reference evidence="1 2" key="1">
    <citation type="submission" date="2018-07" db="EMBL/GenBank/DDBJ databases">
        <title>Genome analysis of Runella aurantiaca.</title>
        <authorList>
            <person name="Yang X."/>
        </authorList>
    </citation>
    <scope>NUCLEOTIDE SEQUENCE [LARGE SCALE GENOMIC DNA]</scope>
    <source>
        <strain evidence="1 2">YX9</strain>
    </source>
</reference>
<sequence length="263" mass="30130">MTHCKPFAVATPNIVALINDGHRPNARKQVGTTLKLKDAFLKTTTRLLFILMLGFGSELKAQDTPKWEVGTDMLWLINKNTLPEYSLLVRRKLSDENVLRARIGTSTSIASGSIPRLWDKGDVMFRVGYERNKFIWEDKIIAYYGVEVHYSFGKKIMENNVDNGWRNRLYLGDDLYARGDFITSTNRRWGGILLAGIKYQFHKHFSVSTEVNLTVYRGKQSTILPFEIIQSPTSTETTNVYASVSYWETLISPLSVLNFSFHF</sequence>
<comment type="caution">
    <text evidence="1">The sequence shown here is derived from an EMBL/GenBank/DDBJ whole genome shotgun (WGS) entry which is preliminary data.</text>
</comment>
<protein>
    <submittedName>
        <fullName evidence="1">Uncharacterized protein</fullName>
    </submittedName>
</protein>
<organism evidence="1 2">
    <name type="scientific">Runella aurantiaca</name>
    <dbReference type="NCBI Taxonomy" id="2282308"/>
    <lineage>
        <taxon>Bacteria</taxon>
        <taxon>Pseudomonadati</taxon>
        <taxon>Bacteroidota</taxon>
        <taxon>Cytophagia</taxon>
        <taxon>Cytophagales</taxon>
        <taxon>Spirosomataceae</taxon>
        <taxon>Runella</taxon>
    </lineage>
</organism>
<dbReference type="RefSeq" id="WP_114462782.1">
    <property type="nucleotide sequence ID" value="NZ_QPIW01000018.1"/>
</dbReference>
<dbReference type="AlphaFoldDB" id="A0A369I3D9"/>
<evidence type="ECO:0000313" key="2">
    <source>
        <dbReference type="Proteomes" id="UP000253141"/>
    </source>
</evidence>
<keyword evidence="2" id="KW-1185">Reference proteome</keyword>
<accession>A0A369I3D9</accession>
<proteinExistence type="predicted"/>
<dbReference type="OrthoDB" id="959053at2"/>
<dbReference type="EMBL" id="QPIW01000018">
    <property type="protein sequence ID" value="RDB04239.1"/>
    <property type="molecule type" value="Genomic_DNA"/>
</dbReference>
<evidence type="ECO:0000313" key="1">
    <source>
        <dbReference type="EMBL" id="RDB04239.1"/>
    </source>
</evidence>
<name>A0A369I3D9_9BACT</name>
<dbReference type="Proteomes" id="UP000253141">
    <property type="component" value="Unassembled WGS sequence"/>
</dbReference>
<gene>
    <name evidence="1" type="ORF">DVG78_19825</name>
</gene>